<keyword evidence="1" id="KW-1188">Viral release from host cell</keyword>
<protein>
    <submittedName>
        <fullName evidence="5">Tape measure protein</fullName>
    </submittedName>
</protein>
<keyword evidence="1" id="KW-1245">Viral tail assembly</keyword>
<keyword evidence="6" id="KW-1185">Reference proteome</keyword>
<sequence>MAEERVVLTAELKDQMSAPLATAARRVEGFTDAVESGARRQATATNRATSEVTGALGRQNRLFSGMTGVVGRATTGTSRLFGTMRSSITRSMDGVASHATLAGERAGTGFGNGLKKAGALVATYFGAQMVGGFIAEAGRASDATDKFVSTMSFAGLDTSAIVKAKDDAKAFADQTVYDLPTIQQTMASLAANGVKNYTDITQAAGNLNAVAGGNAETFKSVSRSLSQSAGAGKLMTEDWNMLADAIPGASGQLQKAMREAGAFEGNFKKAMEGGEITADEFQAAIIKLGNTPIAEEAAKSTKTFEGALGNLNATINSGLMKALDAIKPAATVAIGALSNGLGKAIEWTGDAAQGLYDLFVKGDFTGAFTRAFNVEEDSPAVDVLFDIRDAAIGLHDLLIKGDYSGLLRDVFGWEEDSKAVDMLLDLRDAAIEVPGKLKDVATAIWDMRTPIGVIVSLIVVALIPHWVALGIEALKSAAKQKLAWAITRAEAVKAAFAHSGAVMAMIGGWVLMGAQATIQAVKIAAAWLIAMGPVGWIVAGIAALVGAFVWAYNNVDWFRAGVDSAMKWVGDAVKAATDWIVGAWNNVVDWWNSTLMPAIDAVGRWFGDLFTNVGNWARDFVGFFVDGWGMLVDFFNGVLMPAVQAVGDFFAPVFDWIGRLVWNFATIAVALFNRLVDLWNGVLLPALQNLGNGFMSLLTWIYNTIVKPIVDLVVGAFRGIVDFWNGVLIPAFQAVGNFFMTVGTWIYTTIILPIVNLIVGAFNGIVNFWNGVLLPALQWLGEGFMTVLNWIYNTIVKPVIDLLVGAFGMLTDFWNNTLKPVIDTVGKWFSEIIGGAISGVKSFIDDLVKGFQIMMTFIGDKLTPVIDGIRGTFEDLGRIIGDVLGKIGEFMNNPLGGIQDWLGIEKDGNGQGKMPGASGGGVFSGGGVVEAAFAGGGVLGGYSPGNDSILARLSPGESVLVPELTRAIGPQKIMAANAAASGGRKAGSGPSMTSGYSRTGRSSGPGLTISAPVQITVQGGADGVDYAALKAAVNEAFEDLITEHNRRAY</sequence>
<feature type="domain" description="Tape measure protein N-terminal" evidence="4">
    <location>
        <begin position="138"/>
        <end position="316"/>
    </location>
</feature>
<organism evidence="5 6">
    <name type="scientific">Arthrobacter phage Vibaki</name>
    <dbReference type="NCBI Taxonomy" id="2593333"/>
    <lineage>
        <taxon>Viruses</taxon>
        <taxon>Duplodnaviria</taxon>
        <taxon>Heunggongvirae</taxon>
        <taxon>Uroviricota</taxon>
        <taxon>Caudoviricetes</taxon>
        <taxon>Berryhillviridae</taxon>
        <taxon>Vibakivirus</taxon>
        <taxon>Vibakivirus vibaki</taxon>
    </lineage>
</organism>
<dbReference type="InterPro" id="IPR013491">
    <property type="entry name" value="Tape_meas_N"/>
</dbReference>
<dbReference type="Pfam" id="PF20155">
    <property type="entry name" value="TMP_3"/>
    <property type="match status" value="1"/>
</dbReference>
<evidence type="ECO:0000256" key="3">
    <source>
        <dbReference type="SAM" id="Phobius"/>
    </source>
</evidence>
<keyword evidence="3" id="KW-1133">Transmembrane helix</keyword>
<feature type="transmembrane region" description="Helical" evidence="3">
    <location>
        <begin position="495"/>
        <end position="518"/>
    </location>
</feature>
<dbReference type="Proteomes" id="UP000318687">
    <property type="component" value="Segment"/>
</dbReference>
<evidence type="ECO:0000313" key="5">
    <source>
        <dbReference type="EMBL" id="QDK01900.1"/>
    </source>
</evidence>
<feature type="transmembrane region" description="Helical" evidence="3">
    <location>
        <begin position="744"/>
        <end position="765"/>
    </location>
</feature>
<keyword evidence="3" id="KW-0472">Membrane</keyword>
<dbReference type="EMBL" id="MN096362">
    <property type="protein sequence ID" value="QDK01900.1"/>
    <property type="molecule type" value="Genomic_DNA"/>
</dbReference>
<evidence type="ECO:0000259" key="4">
    <source>
        <dbReference type="Pfam" id="PF20155"/>
    </source>
</evidence>
<evidence type="ECO:0000256" key="1">
    <source>
        <dbReference type="ARBA" id="ARBA00022465"/>
    </source>
</evidence>
<feature type="transmembrane region" description="Helical" evidence="3">
    <location>
        <begin position="524"/>
        <end position="552"/>
    </location>
</feature>
<gene>
    <name evidence="5" type="primary">19</name>
    <name evidence="5" type="ORF">SEA_VIBAKI_19</name>
</gene>
<dbReference type="NCBIfam" id="TIGR02675">
    <property type="entry name" value="tape_meas_nterm"/>
    <property type="match status" value="1"/>
</dbReference>
<dbReference type="RefSeq" id="YP_009883996.1">
    <property type="nucleotide sequence ID" value="NC_049465.1"/>
</dbReference>
<dbReference type="GO" id="GO:0098003">
    <property type="term" value="P:viral tail assembly"/>
    <property type="evidence" value="ECO:0007669"/>
    <property type="project" value="UniProtKB-KW"/>
</dbReference>
<reference evidence="5 6" key="1">
    <citation type="submission" date="2019-06" db="EMBL/GenBank/DDBJ databases">
        <authorList>
            <person name="Alexander J."/>
            <person name="Ertsgaard D.J."/>
            <person name="Fields K.L."/>
            <person name="Fields S.B."/>
            <person name="Humphreys H."/>
            <person name="Kinneman J.E."/>
            <person name="Nelson N.D."/>
            <person name="Olakunle E.K."/>
            <person name="Reimer A.C."/>
            <person name="Robertson C."/>
            <person name="Ross G.V."/>
            <person name="Bonilla J.A."/>
            <person name="Klyczek K."/>
            <person name="Garlena R.A."/>
            <person name="Russell D.A."/>
            <person name="Pope W.H."/>
            <person name="Jacobs-Sera D."/>
            <person name="Hatfull G.F."/>
        </authorList>
    </citation>
    <scope>NUCLEOTIDE SEQUENCE [LARGE SCALE GENOMIC DNA]</scope>
</reference>
<evidence type="ECO:0000256" key="2">
    <source>
        <dbReference type="SAM" id="MobiDB-lite"/>
    </source>
</evidence>
<feature type="transmembrane region" description="Helical" evidence="3">
    <location>
        <begin position="660"/>
        <end position="676"/>
    </location>
</feature>
<dbReference type="KEGG" id="vg:55813335"/>
<name>A0A514TZ22_9CAUD</name>
<proteinExistence type="predicted"/>
<dbReference type="GeneID" id="55813335"/>
<feature type="transmembrane region" description="Helical" evidence="3">
    <location>
        <begin position="709"/>
        <end position="732"/>
    </location>
</feature>
<accession>A0A514TZ22</accession>
<feature type="transmembrane region" description="Helical" evidence="3">
    <location>
        <begin position="682"/>
        <end position="702"/>
    </location>
</feature>
<keyword evidence="3" id="KW-0812">Transmembrane</keyword>
<evidence type="ECO:0000313" key="6">
    <source>
        <dbReference type="Proteomes" id="UP000318687"/>
    </source>
</evidence>
<feature type="transmembrane region" description="Helical" evidence="3">
    <location>
        <begin position="451"/>
        <end position="474"/>
    </location>
</feature>
<feature type="region of interest" description="Disordered" evidence="2">
    <location>
        <begin position="979"/>
        <end position="1005"/>
    </location>
</feature>